<comment type="caution">
    <text evidence="6">The sequence shown here is derived from an EMBL/GenBank/DDBJ whole genome shotgun (WGS) entry which is preliminary data.</text>
</comment>
<evidence type="ECO:0000256" key="1">
    <source>
        <dbReference type="ARBA" id="ARBA00008005"/>
    </source>
</evidence>
<dbReference type="EMBL" id="LYND01000129">
    <property type="protein sequence ID" value="ODA08466.1"/>
    <property type="molecule type" value="Genomic_DNA"/>
</dbReference>
<evidence type="ECO:0000259" key="3">
    <source>
        <dbReference type="Pfam" id="PF17481"/>
    </source>
</evidence>
<dbReference type="Gene3D" id="2.60.40.4290">
    <property type="match status" value="1"/>
</dbReference>
<comment type="similarity">
    <text evidence="1">Belongs to the myoviridae tail sheath protein family.</text>
</comment>
<dbReference type="InterPro" id="IPR020287">
    <property type="entry name" value="Tail_sheath_C"/>
</dbReference>
<proteinExistence type="inferred from homology"/>
<sequence length="441" mass="48050">MPGGTWVVQNKTRAGQYINFVSEAKPLSTVGDRGTVALPLILSWGVSKQIITINAGDDVSKVLGYDITDTSLLLIKEAFKRASKLLVYRLNEGTKATATSGNLVTTALYGGGRGNDITIVIQSDIDTPSIFNVRTLVDGREVDAQKVTDIDGLIANDWVTFKASASDKTLAATAGAPLTGGADGTVTNADHNSFLTTIETQDFNTIGLVNDEATLKSIYVTFIKRMRESEGRYVQLVLPNYPNADYEGVISVKNGVVLSDGVIIDKVKAVAWVAAATAAALVNQSLTYAAYDDAVDVDVRFTNTETITALDNGEFMFTYSEGRAIVEQDINTFRSYVPDKGKERSKNRVIRVLDGIGNDLKKVFEKSYIGKVDNNADGRNIFKKEGIAYYNLLQSINAIQNFDAQTDFMVVRGEAIDSVYVESYVHPVDSIEKIYHKVRVA</sequence>
<feature type="domain" description="Tail sheath protein C-terminal" evidence="4">
    <location>
        <begin position="340"/>
        <end position="440"/>
    </location>
</feature>
<organism evidence="6 7">
    <name type="scientific">Paenibacillus polymyxa</name>
    <name type="common">Bacillus polymyxa</name>
    <dbReference type="NCBI Taxonomy" id="1406"/>
    <lineage>
        <taxon>Bacteria</taxon>
        <taxon>Bacillati</taxon>
        <taxon>Bacillota</taxon>
        <taxon>Bacilli</taxon>
        <taxon>Bacillales</taxon>
        <taxon>Paenibacillaceae</taxon>
        <taxon>Paenibacillus</taxon>
    </lineage>
</organism>
<feature type="domain" description="Tail sheath protein Gp18-like" evidence="5">
    <location>
        <begin position="33"/>
        <end position="90"/>
    </location>
</feature>
<feature type="domain" description="Tail sheath protein subtilisin-like" evidence="2">
    <location>
        <begin position="184"/>
        <end position="332"/>
    </location>
</feature>
<evidence type="ECO:0000313" key="7">
    <source>
        <dbReference type="Proteomes" id="UP000094974"/>
    </source>
</evidence>
<feature type="domain" description="Phage tail sheath protein-like beta-sandwich" evidence="3">
    <location>
        <begin position="91"/>
        <end position="183"/>
    </location>
</feature>
<dbReference type="Proteomes" id="UP000094974">
    <property type="component" value="Unassembled WGS sequence"/>
</dbReference>
<dbReference type="Pfam" id="PF17481">
    <property type="entry name" value="Phage_sheath_domII"/>
    <property type="match status" value="1"/>
</dbReference>
<dbReference type="Gene3D" id="3.30.1370.220">
    <property type="match status" value="1"/>
</dbReference>
<dbReference type="Gene3D" id="3.30.1490.360">
    <property type="match status" value="1"/>
</dbReference>
<reference evidence="7" key="1">
    <citation type="submission" date="2016-05" db="EMBL/GenBank/DDBJ databases">
        <title>Whole genome shotgun sequencing of cultured foodborne pathogen.</title>
        <authorList>
            <person name="Zheng J."/>
            <person name="Timme R."/>
            <person name="Allard M."/>
            <person name="Strain E."/>
            <person name="Luo Y."/>
            <person name="Brown E."/>
        </authorList>
    </citation>
    <scope>NUCLEOTIDE SEQUENCE [LARGE SCALE GENOMIC DNA]</scope>
    <source>
        <strain evidence="7">CFSAN034343</strain>
    </source>
</reference>
<dbReference type="Pfam" id="PF17482">
    <property type="entry name" value="Phage_sheath_1C"/>
    <property type="match status" value="1"/>
</dbReference>
<accession>A0ABX2ZBI9</accession>
<evidence type="ECO:0000259" key="4">
    <source>
        <dbReference type="Pfam" id="PF17482"/>
    </source>
</evidence>
<dbReference type="Pfam" id="PF04984">
    <property type="entry name" value="Phage_sheath_1"/>
    <property type="match status" value="1"/>
</dbReference>
<protein>
    <submittedName>
        <fullName evidence="6">Phage tail sheath protein</fullName>
    </submittedName>
</protein>
<gene>
    <name evidence="6" type="ORF">A7312_03385</name>
</gene>
<evidence type="ECO:0000259" key="2">
    <source>
        <dbReference type="Pfam" id="PF04984"/>
    </source>
</evidence>
<dbReference type="Gene3D" id="3.30.360.90">
    <property type="match status" value="1"/>
</dbReference>
<evidence type="ECO:0000259" key="5">
    <source>
        <dbReference type="Pfam" id="PF22671"/>
    </source>
</evidence>
<dbReference type="InterPro" id="IPR054564">
    <property type="entry name" value="Gp18_domIII_N"/>
</dbReference>
<dbReference type="Gene3D" id="3.40.50.11790">
    <property type="match status" value="1"/>
</dbReference>
<dbReference type="InterPro" id="IPR035089">
    <property type="entry name" value="Phage_sheath_subtilisin"/>
</dbReference>
<dbReference type="InterPro" id="IPR035326">
    <property type="entry name" value="Beta_sandwich_Seath"/>
</dbReference>
<keyword evidence="7" id="KW-1185">Reference proteome</keyword>
<dbReference type="Pfam" id="PF22671">
    <property type="entry name" value="Gp18_domIII_N"/>
    <property type="match status" value="1"/>
</dbReference>
<name>A0ABX2ZBI9_PAEPO</name>
<evidence type="ECO:0000313" key="6">
    <source>
        <dbReference type="EMBL" id="ODA08466.1"/>
    </source>
</evidence>
<dbReference type="RefSeq" id="WP_068939766.1">
    <property type="nucleotide sequence ID" value="NZ_LYND01000129.1"/>
</dbReference>